<accession>A0A8R1W6U1</accession>
<dbReference type="InterPro" id="IPR033290">
    <property type="entry name" value="CCDC39"/>
</dbReference>
<dbReference type="AlphaFoldDB" id="A0A8R1W6U1"/>
<dbReference type="PANTHER" id="PTHR18962:SF0">
    <property type="entry name" value="COILED-COIL DOMAIN-CONTAINING PROTEIN 39"/>
    <property type="match status" value="1"/>
</dbReference>
<keyword evidence="7" id="KW-1185">Reference proteome</keyword>
<dbReference type="RefSeq" id="XP_003241190.1">
    <property type="nucleotide sequence ID" value="XM_003241142.3"/>
</dbReference>
<feature type="coiled-coil region" evidence="5">
    <location>
        <begin position="23"/>
        <end position="141"/>
    </location>
</feature>
<feature type="coiled-coil region" evidence="5">
    <location>
        <begin position="198"/>
        <end position="302"/>
    </location>
</feature>
<feature type="coiled-coil region" evidence="5">
    <location>
        <begin position="695"/>
        <end position="729"/>
    </location>
</feature>
<dbReference type="Proteomes" id="UP000007819">
    <property type="component" value="Chromosome X"/>
</dbReference>
<name>A0A8R1W6U1_ACYPI</name>
<dbReference type="GeneID" id="100574503"/>
<comment type="function">
    <text evidence="4">Required for assembly of dynein regulatory complex (DRC) and inner dynein arm (IDA) complexes, which are responsible for ciliary beat regulation, thereby playing a central role in motility in cilia and flagella. Probably acts together with CCDC40 to form a molecular ruler that determines the 96 nanometer (nm) repeat length and arrangements of components in cilia and flagella. Not required for outer dynein arm complexes assembly.</text>
</comment>
<evidence type="ECO:0000313" key="7">
    <source>
        <dbReference type="Proteomes" id="UP000007819"/>
    </source>
</evidence>
<proteinExistence type="inferred from homology"/>
<feature type="coiled-coil region" evidence="5">
    <location>
        <begin position="757"/>
        <end position="830"/>
    </location>
</feature>
<reference evidence="7" key="1">
    <citation type="submission" date="2010-06" db="EMBL/GenBank/DDBJ databases">
        <authorList>
            <person name="Jiang H."/>
            <person name="Abraham K."/>
            <person name="Ali S."/>
            <person name="Alsbrooks S.L."/>
            <person name="Anim B.N."/>
            <person name="Anosike U.S."/>
            <person name="Attaway T."/>
            <person name="Bandaranaike D.P."/>
            <person name="Battles P.K."/>
            <person name="Bell S.N."/>
            <person name="Bell A.V."/>
            <person name="Beltran B."/>
            <person name="Bickham C."/>
            <person name="Bustamante Y."/>
            <person name="Caleb T."/>
            <person name="Canada A."/>
            <person name="Cardenas V."/>
            <person name="Carter K."/>
            <person name="Chacko J."/>
            <person name="Chandrabose M.N."/>
            <person name="Chavez D."/>
            <person name="Chavez A."/>
            <person name="Chen L."/>
            <person name="Chu H.-S."/>
            <person name="Claassen K.J."/>
            <person name="Cockrell R."/>
            <person name="Collins M."/>
            <person name="Cooper J.A."/>
            <person name="Cree A."/>
            <person name="Curry S.M."/>
            <person name="Da Y."/>
            <person name="Dao M.D."/>
            <person name="Das B."/>
            <person name="Davila M.-L."/>
            <person name="Davy-Carroll L."/>
            <person name="Denson S."/>
            <person name="Dinh H."/>
            <person name="Ebong V.E."/>
            <person name="Edwards J.R."/>
            <person name="Egan A."/>
            <person name="El-Daye J."/>
            <person name="Escobedo L."/>
            <person name="Fernandez S."/>
            <person name="Fernando P.R."/>
            <person name="Flagg N."/>
            <person name="Forbes L.D."/>
            <person name="Fowler R.G."/>
            <person name="Fu Q."/>
            <person name="Gabisi R.A."/>
            <person name="Ganer J."/>
            <person name="Garbino Pronczuk A."/>
            <person name="Garcia R.M."/>
            <person name="Garner T."/>
            <person name="Garrett T.E."/>
            <person name="Gonzalez D.A."/>
            <person name="Hamid H."/>
            <person name="Hawkins E.S."/>
            <person name="Hirani K."/>
            <person name="Hogues M.E."/>
            <person name="Hollins B."/>
            <person name="Hsiao C.-H."/>
            <person name="Jabil R."/>
            <person name="James M.L."/>
            <person name="Jhangiani S.N."/>
            <person name="Johnson B."/>
            <person name="Johnson Q."/>
            <person name="Joshi V."/>
            <person name="Kalu J.B."/>
            <person name="Kam C."/>
            <person name="Kashfia A."/>
            <person name="Keebler J."/>
            <person name="Kisamo H."/>
            <person name="Kovar C.L."/>
            <person name="Lago L.A."/>
            <person name="Lai C.-Y."/>
            <person name="Laidlaw J."/>
            <person name="Lara F."/>
            <person name="Le T.-K."/>
            <person name="Lee S.L."/>
            <person name="Legall F.H."/>
            <person name="Lemon S.J."/>
            <person name="Lewis L.R."/>
            <person name="Li B."/>
            <person name="Liu Y."/>
            <person name="Liu Y.-S."/>
            <person name="Lopez J."/>
            <person name="Lozado R.J."/>
            <person name="Lu J."/>
            <person name="Madu R.C."/>
            <person name="Maheshwari M."/>
            <person name="Maheshwari R."/>
            <person name="Malloy K."/>
            <person name="Martinez E."/>
            <person name="Mathew T."/>
            <person name="Mercado I.C."/>
            <person name="Mercado C."/>
            <person name="Meyer B."/>
            <person name="Montgomery K."/>
            <person name="Morgan M.B."/>
            <person name="Munidasa M."/>
            <person name="Nazareth L.V."/>
            <person name="Nelson J."/>
            <person name="Ng B.M."/>
            <person name="Nguyen N.B."/>
            <person name="Nguyen P.Q."/>
            <person name="Nguyen T."/>
            <person name="Obregon M."/>
            <person name="Okwuonu G.O."/>
            <person name="Onwere C.G."/>
            <person name="Orozco G."/>
            <person name="Parra A."/>
            <person name="Patel S."/>
            <person name="Patil S."/>
            <person name="Perez A."/>
            <person name="Perez Y."/>
            <person name="Pham C."/>
            <person name="Primus E.L."/>
            <person name="Pu L.-L."/>
            <person name="Puazo M."/>
            <person name="Qin X."/>
            <person name="Quiroz J.B."/>
            <person name="Reese J."/>
            <person name="Richards S."/>
            <person name="Rives C.M."/>
            <person name="Robberts R."/>
            <person name="Ruiz S.J."/>
            <person name="Ruiz M.J."/>
            <person name="Santibanez J."/>
            <person name="Schneider B.W."/>
            <person name="Sisson I."/>
            <person name="Smith M."/>
            <person name="Sodergren E."/>
            <person name="Song X.-Z."/>
            <person name="Song B.B."/>
            <person name="Summersgill H."/>
            <person name="Thelus R."/>
            <person name="Thornton R.D."/>
            <person name="Trejos Z.Y."/>
            <person name="Usmani K."/>
            <person name="Vattathil S."/>
            <person name="Villasana D."/>
            <person name="Walker D.L."/>
            <person name="Wang S."/>
            <person name="Wang K."/>
            <person name="White C.S."/>
            <person name="Williams A.C."/>
            <person name="Williamson J."/>
            <person name="Wilson K."/>
            <person name="Woghiren I.O."/>
            <person name="Woodworth J.R."/>
            <person name="Worley K.C."/>
            <person name="Wright R.A."/>
            <person name="Wu W."/>
            <person name="Young L."/>
            <person name="Zhang L."/>
            <person name="Zhang J."/>
            <person name="Zhu Y."/>
            <person name="Muzny D.M."/>
            <person name="Weinstock G."/>
            <person name="Gibbs R.A."/>
        </authorList>
    </citation>
    <scope>NUCLEOTIDE SEQUENCE [LARGE SCALE GENOMIC DNA]</scope>
    <source>
        <strain evidence="7">LSR1</strain>
    </source>
</reference>
<evidence type="ECO:0000256" key="2">
    <source>
        <dbReference type="ARBA" id="ARBA00016725"/>
    </source>
</evidence>
<dbReference type="EnsemblMetazoa" id="XM_003241142.4">
    <property type="protein sequence ID" value="XP_003241190.1"/>
    <property type="gene ID" value="LOC100574503"/>
</dbReference>
<dbReference type="Pfam" id="PF24161">
    <property type="entry name" value="CCDC39"/>
    <property type="match status" value="1"/>
</dbReference>
<evidence type="ECO:0000256" key="3">
    <source>
        <dbReference type="ARBA" id="ARBA00023054"/>
    </source>
</evidence>
<feature type="coiled-coil region" evidence="5">
    <location>
        <begin position="331"/>
        <end position="372"/>
    </location>
</feature>
<evidence type="ECO:0000256" key="4">
    <source>
        <dbReference type="ARBA" id="ARBA00045182"/>
    </source>
</evidence>
<organism evidence="6 7">
    <name type="scientific">Acyrthosiphon pisum</name>
    <name type="common">Pea aphid</name>
    <dbReference type="NCBI Taxonomy" id="7029"/>
    <lineage>
        <taxon>Eukaryota</taxon>
        <taxon>Metazoa</taxon>
        <taxon>Ecdysozoa</taxon>
        <taxon>Arthropoda</taxon>
        <taxon>Hexapoda</taxon>
        <taxon>Insecta</taxon>
        <taxon>Pterygota</taxon>
        <taxon>Neoptera</taxon>
        <taxon>Paraneoptera</taxon>
        <taxon>Hemiptera</taxon>
        <taxon>Sternorrhyncha</taxon>
        <taxon>Aphidomorpha</taxon>
        <taxon>Aphidoidea</taxon>
        <taxon>Aphididae</taxon>
        <taxon>Macrosiphini</taxon>
        <taxon>Acyrthosiphon</taxon>
    </lineage>
</organism>
<dbReference type="GO" id="GO:0005576">
    <property type="term" value="C:extracellular region"/>
    <property type="evidence" value="ECO:0007669"/>
    <property type="project" value="GOC"/>
</dbReference>
<dbReference type="GO" id="GO:0036159">
    <property type="term" value="P:inner dynein arm assembly"/>
    <property type="evidence" value="ECO:0007669"/>
    <property type="project" value="InterPro"/>
</dbReference>
<evidence type="ECO:0000313" key="6">
    <source>
        <dbReference type="EnsemblMetazoa" id="XP_003241190.1"/>
    </source>
</evidence>
<comment type="similarity">
    <text evidence="1">Belongs to the CCDC39 family.</text>
</comment>
<feature type="coiled-coil region" evidence="5">
    <location>
        <begin position="483"/>
        <end position="545"/>
    </location>
</feature>
<dbReference type="GO" id="GO:0060285">
    <property type="term" value="P:cilium-dependent cell motility"/>
    <property type="evidence" value="ECO:0007669"/>
    <property type="project" value="TreeGrafter"/>
</dbReference>
<protein>
    <recommendedName>
        <fullName evidence="2">Coiled-coil domain-containing protein 39</fullName>
    </recommendedName>
</protein>
<evidence type="ECO:0000256" key="5">
    <source>
        <dbReference type="SAM" id="Coils"/>
    </source>
</evidence>
<dbReference type="PANTHER" id="PTHR18962">
    <property type="entry name" value="COILED-COIL DOMAIN-CONTAINING PROTEIN 39"/>
    <property type="match status" value="1"/>
</dbReference>
<sequence length="961" mass="112368">MAYDNTAITDIMKDIGCGDGFHIPVANEENQLLENEIKELLKKKAELLVIDESMDNELRDSKNILNNLSNHQNQNQKLIIANRQQHETEQHMLIAAQRENDCLSKENKKLKNNFNELIENQNKMEKELTKTDEQIKKLRETIEWGEETLLAWNNDLDKRCCDVNILERYHLEDNNRFKELELQRQCLQQKVIERESVVEKEVSELLQVERELEQTSRLTRQAQQERNHRLEQWENAANFLNSNQKDSQNTVEEINTIRFAAREVYDKMNENKQKYQEYLEKNEELEYKIEEVNKVNNELKLSTINKLSETENLQSEVLSVQKALSVMGNKLENERTKRKHMENELTKLKTQIQQKEKGLAKSKDDLSKIKNQSMTTEERLNELNSIYNQKKGEAEKFLSDKNKLLNIAYNVRNEISQEKVNIDLLTSQLERTCNKQNILSKEETKSKKLILEKKEIVYNLSFQLETIRRGIAEAKGTTDIEEMKVMQEKLQKCNEELIQANDHQHQLEKQLKSTESETRRIIKQIEKNNTELEILRNRVEELNVTNEGGIKQIQVLKETNHRYHMEEMMVKLKIEQMKKLTNNESDKVYSLAQQREELTLAINNRKKEVAELYKRISDEKKLLLEEKSTIKRKLDSMVQYIEQRKTKHQILLSTMGGPSPRVTVDGSGDDDCDGADEDLSSFRMSEHRIRVAQEKLELQEIGDRLDERVQKLETEIRAMENTLHVLNANNSCYKSGMSSVNPASEEYKEKVVLEETYEKLNSTWLEKKKTLEKLENEIRDLEVQYKIMSEELESLINIRDIKESEHERVLKESNEQIMKLNRANNRIEFDMKKIDKCCNPDKRNALELIKRDIVVRMMKKVNKCVLEQLSEMSVRHIEVEPTVKQYLLEKDLELPIVSGLFLNKAKSSCGSSSVSLISSNSSVKSYSDEDKQCSYSVVNLQPSALSGSVKSGTSITTKRNK</sequence>
<keyword evidence="3 5" id="KW-0175">Coiled coil</keyword>
<dbReference type="KEGG" id="api:100574503"/>
<evidence type="ECO:0000256" key="1">
    <source>
        <dbReference type="ARBA" id="ARBA00005805"/>
    </source>
</evidence>
<reference evidence="6" key="2">
    <citation type="submission" date="2022-06" db="UniProtKB">
        <authorList>
            <consortium name="EnsemblMetazoa"/>
        </authorList>
    </citation>
    <scope>IDENTIFICATION</scope>
</reference>
<dbReference type="GO" id="GO:0060287">
    <property type="term" value="P:epithelial cilium movement involved in determination of left/right asymmetry"/>
    <property type="evidence" value="ECO:0007669"/>
    <property type="project" value="TreeGrafter"/>
</dbReference>
<dbReference type="OrthoDB" id="420518at2759"/>
<dbReference type="GO" id="GO:0005930">
    <property type="term" value="C:axoneme"/>
    <property type="evidence" value="ECO:0007669"/>
    <property type="project" value="InterPro"/>
</dbReference>